<feature type="region of interest" description="Disordered" evidence="1">
    <location>
        <begin position="119"/>
        <end position="154"/>
    </location>
</feature>
<protein>
    <submittedName>
        <fullName evidence="2">Uncharacterized protein</fullName>
    </submittedName>
</protein>
<proteinExistence type="predicted"/>
<dbReference type="KEGG" id="ftj:FTUN_7573"/>
<keyword evidence="3" id="KW-1185">Reference proteome</keyword>
<evidence type="ECO:0000313" key="3">
    <source>
        <dbReference type="Proteomes" id="UP000503447"/>
    </source>
</evidence>
<reference evidence="3" key="1">
    <citation type="submission" date="2020-05" db="EMBL/GenBank/DDBJ databases">
        <title>Frigoriglobus tundricola gen. nov., sp. nov., a psychrotolerant cellulolytic planctomycete of the family Gemmataceae with two divergent copies of 16S rRNA gene.</title>
        <authorList>
            <person name="Kulichevskaya I.S."/>
            <person name="Ivanova A.A."/>
            <person name="Naumoff D.G."/>
            <person name="Beletsky A.V."/>
            <person name="Rijpstra W.I.C."/>
            <person name="Sinninghe Damste J.S."/>
            <person name="Mardanov A.V."/>
            <person name="Ravin N.V."/>
            <person name="Dedysh S.N."/>
        </authorList>
    </citation>
    <scope>NUCLEOTIDE SEQUENCE [LARGE SCALE GENOMIC DNA]</scope>
    <source>
        <strain evidence="3">PL17</strain>
    </source>
</reference>
<sequence>MEGIRDLLEAARTNGLVAGRFRGLLHIAIGRSVTKPDGAKLSAGLTWREVANLLKALRFDPELGRELGADPDTLSPRDRERYWYSVIALARVDSADAVAEAEKLLAPLKDLGYVIAPPPGGIVPPARARPTIAKDKPKTEKPEDKPAPGKKKKK</sequence>
<dbReference type="Proteomes" id="UP000503447">
    <property type="component" value="Chromosome"/>
</dbReference>
<gene>
    <name evidence="2" type="ORF">FTUN_7573</name>
</gene>
<accession>A0A6M5Z331</accession>
<dbReference type="EMBL" id="CP053452">
    <property type="protein sequence ID" value="QJW99950.1"/>
    <property type="molecule type" value="Genomic_DNA"/>
</dbReference>
<name>A0A6M5Z331_9BACT</name>
<evidence type="ECO:0000256" key="1">
    <source>
        <dbReference type="SAM" id="MobiDB-lite"/>
    </source>
</evidence>
<dbReference type="AlphaFoldDB" id="A0A6M5Z331"/>
<feature type="compositionally biased region" description="Basic and acidic residues" evidence="1">
    <location>
        <begin position="132"/>
        <end position="147"/>
    </location>
</feature>
<evidence type="ECO:0000313" key="2">
    <source>
        <dbReference type="EMBL" id="QJW99950.1"/>
    </source>
</evidence>
<organism evidence="2 3">
    <name type="scientific">Frigoriglobus tundricola</name>
    <dbReference type="NCBI Taxonomy" id="2774151"/>
    <lineage>
        <taxon>Bacteria</taxon>
        <taxon>Pseudomonadati</taxon>
        <taxon>Planctomycetota</taxon>
        <taxon>Planctomycetia</taxon>
        <taxon>Gemmatales</taxon>
        <taxon>Gemmataceae</taxon>
        <taxon>Frigoriglobus</taxon>
    </lineage>
</organism>
<dbReference type="RefSeq" id="WP_171474817.1">
    <property type="nucleotide sequence ID" value="NZ_CP053452.2"/>
</dbReference>